<dbReference type="InterPro" id="IPR056924">
    <property type="entry name" value="SH3_Tf2-1"/>
</dbReference>
<dbReference type="EMBL" id="CP144746">
    <property type="protein sequence ID" value="WVZ58450.1"/>
    <property type="molecule type" value="Genomic_DNA"/>
</dbReference>
<accession>A0AAQ3WE20</accession>
<evidence type="ECO:0000313" key="5">
    <source>
        <dbReference type="Proteomes" id="UP001341281"/>
    </source>
</evidence>
<dbReference type="SUPFAM" id="SSF53098">
    <property type="entry name" value="Ribonuclease H-like"/>
    <property type="match status" value="1"/>
</dbReference>
<name>A0AAQ3WE20_PASNO</name>
<evidence type="ECO:0000259" key="2">
    <source>
        <dbReference type="Pfam" id="PF17921"/>
    </source>
</evidence>
<evidence type="ECO:0008006" key="6">
    <source>
        <dbReference type="Google" id="ProtNLM"/>
    </source>
</evidence>
<protein>
    <recommendedName>
        <fullName evidence="6">Integrase zinc-binding domain-containing protein</fullName>
    </recommendedName>
</protein>
<evidence type="ECO:0000259" key="3">
    <source>
        <dbReference type="Pfam" id="PF24626"/>
    </source>
</evidence>
<dbReference type="InterPro" id="IPR036397">
    <property type="entry name" value="RNaseH_sf"/>
</dbReference>
<evidence type="ECO:0000256" key="1">
    <source>
        <dbReference type="SAM" id="MobiDB-lite"/>
    </source>
</evidence>
<reference evidence="4 5" key="1">
    <citation type="submission" date="2024-02" db="EMBL/GenBank/DDBJ databases">
        <title>High-quality chromosome-scale genome assembly of Pensacola bahiagrass (Paspalum notatum Flugge var. saurae).</title>
        <authorList>
            <person name="Vega J.M."/>
            <person name="Podio M."/>
            <person name="Orjuela J."/>
            <person name="Siena L.A."/>
            <person name="Pessino S.C."/>
            <person name="Combes M.C."/>
            <person name="Mariac C."/>
            <person name="Albertini E."/>
            <person name="Pupilli F."/>
            <person name="Ortiz J.P.A."/>
            <person name="Leblanc O."/>
        </authorList>
    </citation>
    <scope>NUCLEOTIDE SEQUENCE [LARGE SCALE GENOMIC DNA]</scope>
    <source>
        <strain evidence="4">R1</strain>
        <tissue evidence="4">Leaf</tissue>
    </source>
</reference>
<dbReference type="AlphaFoldDB" id="A0AAQ3WE20"/>
<dbReference type="Pfam" id="PF17921">
    <property type="entry name" value="Integrase_H2C2"/>
    <property type="match status" value="1"/>
</dbReference>
<feature type="region of interest" description="Disordered" evidence="1">
    <location>
        <begin position="281"/>
        <end position="302"/>
    </location>
</feature>
<proteinExistence type="predicted"/>
<feature type="domain" description="Integrase zinc-binding" evidence="2">
    <location>
        <begin position="11"/>
        <end position="46"/>
    </location>
</feature>
<dbReference type="Gene3D" id="3.30.420.10">
    <property type="entry name" value="Ribonuclease H-like superfamily/Ribonuclease H"/>
    <property type="match status" value="1"/>
</dbReference>
<dbReference type="PANTHER" id="PTHR35046:SF9">
    <property type="entry name" value="RNA-DIRECTED DNA POLYMERASE"/>
    <property type="match status" value="1"/>
</dbReference>
<dbReference type="InterPro" id="IPR041588">
    <property type="entry name" value="Integrase_H2C2"/>
</dbReference>
<feature type="domain" description="Tf2-1-like SH3-like" evidence="3">
    <location>
        <begin position="176"/>
        <end position="237"/>
    </location>
</feature>
<evidence type="ECO:0000313" key="4">
    <source>
        <dbReference type="EMBL" id="WVZ58450.1"/>
    </source>
</evidence>
<keyword evidence="5" id="KW-1185">Reference proteome</keyword>
<dbReference type="InterPro" id="IPR012337">
    <property type="entry name" value="RNaseH-like_sf"/>
</dbReference>
<gene>
    <name evidence="4" type="ORF">U9M48_008725</name>
</gene>
<dbReference type="PANTHER" id="PTHR35046">
    <property type="entry name" value="ZINC KNUCKLE (CCHC-TYPE) FAMILY PROTEIN"/>
    <property type="match status" value="1"/>
</dbReference>
<dbReference type="Gene3D" id="1.10.340.70">
    <property type="match status" value="1"/>
</dbReference>
<dbReference type="Pfam" id="PF24626">
    <property type="entry name" value="SH3_Tf2-1"/>
    <property type="match status" value="1"/>
</dbReference>
<dbReference type="GO" id="GO:0003676">
    <property type="term" value="F:nucleic acid binding"/>
    <property type="evidence" value="ECO:0007669"/>
    <property type="project" value="InterPro"/>
</dbReference>
<sequence>MVHCLYQIPTNEAHGGGLMGHFGAKKTGVVLSMHFFWPKMQRDVESTPWEDISMDFVLGLPRTKRGDSIFVVVDRFSKMAVLKKNLKMWEECLPHVEFAYNRAVHSTTKVVYGFNPRAPIDLLPLPTTERVHDDAKKRAEFILKLHETTKENIERMNEKYRVAGSKGRKEIKLEPGDLVWLHLRKDHFLDLRKSKLLPRADDPFKIIEKKNDNAYNLELPPEFGVSPMFNIVDLKPYLGEEDELESRTTPLQEGELSYACYRHSSNCDAWSSHESKSIATKSTGTWERNKKALGTSKGEERSKEGVQIKLEAQFISELATSASRNSPHQIVAQATNGLHFRRSTYACKYKNIAFQCHQF</sequence>
<organism evidence="4 5">
    <name type="scientific">Paspalum notatum var. saurae</name>
    <dbReference type="NCBI Taxonomy" id="547442"/>
    <lineage>
        <taxon>Eukaryota</taxon>
        <taxon>Viridiplantae</taxon>
        <taxon>Streptophyta</taxon>
        <taxon>Embryophyta</taxon>
        <taxon>Tracheophyta</taxon>
        <taxon>Spermatophyta</taxon>
        <taxon>Magnoliopsida</taxon>
        <taxon>Liliopsida</taxon>
        <taxon>Poales</taxon>
        <taxon>Poaceae</taxon>
        <taxon>PACMAD clade</taxon>
        <taxon>Panicoideae</taxon>
        <taxon>Andropogonodae</taxon>
        <taxon>Paspaleae</taxon>
        <taxon>Paspalinae</taxon>
        <taxon>Paspalum</taxon>
    </lineage>
</organism>
<dbReference type="Proteomes" id="UP001341281">
    <property type="component" value="Chromosome 02"/>
</dbReference>